<dbReference type="PROSITE" id="PS51412">
    <property type="entry name" value="MACPF_2"/>
    <property type="match status" value="1"/>
</dbReference>
<feature type="region of interest" description="Disordered" evidence="7">
    <location>
        <begin position="65"/>
        <end position="102"/>
    </location>
</feature>
<reference evidence="10 11" key="1">
    <citation type="journal article" date="2009" name="Science">
        <title>Green evolution and dynamic adaptations revealed by genomes of the marine picoeukaryotes Micromonas.</title>
        <authorList>
            <person name="Worden A.Z."/>
            <person name="Lee J.H."/>
            <person name="Mock T."/>
            <person name="Rouze P."/>
            <person name="Simmons M.P."/>
            <person name="Aerts A.L."/>
            <person name="Allen A.E."/>
            <person name="Cuvelier M.L."/>
            <person name="Derelle E."/>
            <person name="Everett M.V."/>
            <person name="Foulon E."/>
            <person name="Grimwood J."/>
            <person name="Gundlach H."/>
            <person name="Henrissat B."/>
            <person name="Napoli C."/>
            <person name="McDonald S.M."/>
            <person name="Parker M.S."/>
            <person name="Rombauts S."/>
            <person name="Salamov A."/>
            <person name="Von Dassow P."/>
            <person name="Badger J.H."/>
            <person name="Coutinho P.M."/>
            <person name="Demir E."/>
            <person name="Dubchak I."/>
            <person name="Gentemann C."/>
            <person name="Eikrem W."/>
            <person name="Gready J.E."/>
            <person name="John U."/>
            <person name="Lanier W."/>
            <person name="Lindquist E.A."/>
            <person name="Lucas S."/>
            <person name="Mayer K.F."/>
            <person name="Moreau H."/>
            <person name="Not F."/>
            <person name="Otillar R."/>
            <person name="Panaud O."/>
            <person name="Pangilinan J."/>
            <person name="Paulsen I."/>
            <person name="Piegu B."/>
            <person name="Poliakov A."/>
            <person name="Robbens S."/>
            <person name="Schmutz J."/>
            <person name="Toulza E."/>
            <person name="Wyss T."/>
            <person name="Zelensky A."/>
            <person name="Zhou K."/>
            <person name="Armbrust E.V."/>
            <person name="Bhattacharya D."/>
            <person name="Goodenough U.W."/>
            <person name="Van de Peer Y."/>
            <person name="Grigoriev I.V."/>
        </authorList>
    </citation>
    <scope>NUCLEOTIDE SEQUENCE [LARGE SCALE GENOMIC DNA]</scope>
    <source>
        <strain evidence="10 11">CCMP1545</strain>
    </source>
</reference>
<accession>C1MJU5</accession>
<evidence type="ECO:0000256" key="4">
    <source>
        <dbReference type="ARBA" id="ARBA00022737"/>
    </source>
</evidence>
<dbReference type="STRING" id="564608.C1MJU5"/>
<sequence>MDDYGAWNNFFTEFGTHFVNTLTLGGRMSTTVTMDSKATRKLEEKNVDVAMMVKGEYGPVSASVEASASSDKSSKNEFNDAKKDSKTIISGGTPPKSRADPERFREWAVSVPDHPVPVKYTLKPLTEASPNLDKYTYDIMVNEYMVKGKAAAEARNGHGGDSGKLKTGKLKPGQKIAPGTTVLTSGDDGLKDTGGNMLQLLRDGRLVVKDKFNNILWDSLSIGWDWDIPLSAPVCHYILSDKDGDWGPKTIPGCETPLPGAYTLEYQTNGNLEIKNKTGDRIWHSVTDSLTCSPNAPHHMRFDDGQLSIFNNNREIVWDTATSGAKKANEDQFGPGANKCITSKNCVTIYDDDDFGGNKLELKPGNYDWHFLDDDKDLDQDVNSFEFPGGDDAHRCYIYMWENDGYTGSSQAVTKTTKKCGEENLRKHVGLAVVHESLWPCSEFR</sequence>
<dbReference type="AlphaFoldDB" id="C1MJU5"/>
<evidence type="ECO:0000259" key="8">
    <source>
        <dbReference type="PROSITE" id="PS50915"/>
    </source>
</evidence>
<evidence type="ECO:0000313" key="10">
    <source>
        <dbReference type="EMBL" id="EEH59257.1"/>
    </source>
</evidence>
<dbReference type="GeneID" id="9681438"/>
<dbReference type="Proteomes" id="UP000001876">
    <property type="component" value="Unassembled WGS sequence"/>
</dbReference>
<dbReference type="InterPro" id="IPR036426">
    <property type="entry name" value="Bulb-type_lectin_dom_sf"/>
</dbReference>
<dbReference type="Pfam" id="PF01823">
    <property type="entry name" value="MACPF"/>
    <property type="match status" value="1"/>
</dbReference>
<evidence type="ECO:0000256" key="1">
    <source>
        <dbReference type="ARBA" id="ARBA00004613"/>
    </source>
</evidence>
<organism evidence="11">
    <name type="scientific">Micromonas pusilla (strain CCMP1545)</name>
    <name type="common">Picoplanktonic green alga</name>
    <dbReference type="NCBI Taxonomy" id="564608"/>
    <lineage>
        <taxon>Eukaryota</taxon>
        <taxon>Viridiplantae</taxon>
        <taxon>Chlorophyta</taxon>
        <taxon>Mamiellophyceae</taxon>
        <taxon>Mamiellales</taxon>
        <taxon>Mamiellaceae</taxon>
        <taxon>Micromonas</taxon>
    </lineage>
</organism>
<dbReference type="SUPFAM" id="SSF49695">
    <property type="entry name" value="gamma-Crystallin-like"/>
    <property type="match status" value="1"/>
</dbReference>
<dbReference type="OrthoDB" id="1366754at2759"/>
<dbReference type="InterPro" id="IPR011024">
    <property type="entry name" value="G_crystallin-like"/>
</dbReference>
<keyword evidence="11" id="KW-1185">Reference proteome</keyword>
<dbReference type="PROSITE" id="PS50915">
    <property type="entry name" value="CRYSTALLIN_BETA_GAMMA"/>
    <property type="match status" value="1"/>
</dbReference>
<dbReference type="EMBL" id="GG663736">
    <property type="protein sequence ID" value="EEH59257.1"/>
    <property type="molecule type" value="Genomic_DNA"/>
</dbReference>
<evidence type="ECO:0000256" key="2">
    <source>
        <dbReference type="ARBA" id="ARBA00009646"/>
    </source>
</evidence>
<dbReference type="PANTHER" id="PTHR45742">
    <property type="entry name" value="COMPLEMENT COMPONENT C6"/>
    <property type="match status" value="1"/>
</dbReference>
<evidence type="ECO:0000256" key="5">
    <source>
        <dbReference type="ARBA" id="ARBA00022852"/>
    </source>
</evidence>
<gene>
    <name evidence="10" type="ORF">MICPUCDRAFT_64078</name>
</gene>
<dbReference type="SUPFAM" id="SSF51110">
    <property type="entry name" value="alpha-D-mannose-specific plant lectins"/>
    <property type="match status" value="2"/>
</dbReference>
<dbReference type="GO" id="GO:0005579">
    <property type="term" value="C:membrane attack complex"/>
    <property type="evidence" value="ECO:0007669"/>
    <property type="project" value="TreeGrafter"/>
</dbReference>
<feature type="domain" description="Beta/gamma crystallin 'Greek key'" evidence="8">
    <location>
        <begin position="345"/>
        <end position="389"/>
    </location>
</feature>
<evidence type="ECO:0000256" key="7">
    <source>
        <dbReference type="SAM" id="MobiDB-lite"/>
    </source>
</evidence>
<feature type="region of interest" description="Disordered" evidence="7">
    <location>
        <begin position="154"/>
        <end position="188"/>
    </location>
</feature>
<dbReference type="Gene3D" id="2.90.10.10">
    <property type="entry name" value="Bulb-type lectin domain"/>
    <property type="match status" value="1"/>
</dbReference>
<feature type="compositionally biased region" description="Basic and acidic residues" evidence="7">
    <location>
        <begin position="154"/>
        <end position="164"/>
    </location>
</feature>
<keyword evidence="4" id="KW-0677">Repeat</keyword>
<dbReference type="GO" id="GO:0031640">
    <property type="term" value="P:killing of cells of another organism"/>
    <property type="evidence" value="ECO:0007669"/>
    <property type="project" value="UniProtKB-KW"/>
</dbReference>
<dbReference type="KEGG" id="mpp:MICPUCDRAFT_64078"/>
<evidence type="ECO:0000256" key="6">
    <source>
        <dbReference type="ARBA" id="ARBA00023157"/>
    </source>
</evidence>
<feature type="compositionally biased region" description="Basic and acidic residues" evidence="7">
    <location>
        <begin position="72"/>
        <end position="86"/>
    </location>
</feature>
<dbReference type="InterPro" id="IPR020864">
    <property type="entry name" value="MACPF"/>
</dbReference>
<evidence type="ECO:0000313" key="11">
    <source>
        <dbReference type="Proteomes" id="UP000001876"/>
    </source>
</evidence>
<comment type="subcellular location">
    <subcellularLocation>
        <location evidence="1">Secreted</location>
    </subcellularLocation>
</comment>
<protein>
    <submittedName>
        <fullName evidence="10">Predicted protein</fullName>
    </submittedName>
</protein>
<dbReference type="InterPro" id="IPR001064">
    <property type="entry name" value="Beta/gamma_crystallin"/>
</dbReference>
<keyword evidence="3" id="KW-0964">Secreted</keyword>
<evidence type="ECO:0000256" key="3">
    <source>
        <dbReference type="ARBA" id="ARBA00022525"/>
    </source>
</evidence>
<comment type="similarity">
    <text evidence="2">Belongs to the beta/gamma-crystallin family.</text>
</comment>
<dbReference type="RefSeq" id="XP_003055881.1">
    <property type="nucleotide sequence ID" value="XM_003055835.1"/>
</dbReference>
<dbReference type="PANTHER" id="PTHR45742:SF8">
    <property type="entry name" value="FLOCCULATION PROTEIN FLO11"/>
    <property type="match status" value="1"/>
</dbReference>
<keyword evidence="5" id="KW-0204">Cytolysis</keyword>
<dbReference type="GO" id="GO:0005576">
    <property type="term" value="C:extracellular region"/>
    <property type="evidence" value="ECO:0007669"/>
    <property type="project" value="UniProtKB-SubCell"/>
</dbReference>
<keyword evidence="6" id="KW-1015">Disulfide bond</keyword>
<feature type="domain" description="MACPF" evidence="9">
    <location>
        <begin position="1"/>
        <end position="159"/>
    </location>
</feature>
<dbReference type="GO" id="GO:0006956">
    <property type="term" value="P:complement activation"/>
    <property type="evidence" value="ECO:0007669"/>
    <property type="project" value="TreeGrafter"/>
</dbReference>
<proteinExistence type="inferred from homology"/>
<name>C1MJU5_MICPC</name>
<evidence type="ECO:0000259" key="9">
    <source>
        <dbReference type="PROSITE" id="PS51412"/>
    </source>
</evidence>
<dbReference type="Gene3D" id="2.60.20.10">
    <property type="entry name" value="Crystallins"/>
    <property type="match status" value="1"/>
</dbReference>